<sequence>LVIYDIGCQWITNFLKQLKQSHHLSIPKATKLLVAVGKFHLSAYIQECFVLYSLNFMYGSGQINGKILETLWSPFNFILAA</sequence>
<accession>A0A9P5JVK4</accession>
<proteinExistence type="predicted"/>
<protein>
    <submittedName>
        <fullName evidence="1">Uncharacterized protein</fullName>
    </submittedName>
</protein>
<dbReference type="OrthoDB" id="3222357at2759"/>
<feature type="non-terminal residue" evidence="1">
    <location>
        <position position="1"/>
    </location>
</feature>
<reference evidence="1" key="2">
    <citation type="journal article" date="2020" name="Nat. Commun.">
        <title>Large-scale genome sequencing of mycorrhizal fungi provides insights into the early evolution of symbiotic traits.</title>
        <authorList>
            <person name="Miyauchi S."/>
            <person name="Kiss E."/>
            <person name="Kuo A."/>
            <person name="Drula E."/>
            <person name="Kohler A."/>
            <person name="Sanchez-Garcia M."/>
            <person name="Morin E."/>
            <person name="Andreopoulos B."/>
            <person name="Barry K.W."/>
            <person name="Bonito G."/>
            <person name="Buee M."/>
            <person name="Carver A."/>
            <person name="Chen C."/>
            <person name="Cichocki N."/>
            <person name="Clum A."/>
            <person name="Culley D."/>
            <person name="Crous P.W."/>
            <person name="Fauchery L."/>
            <person name="Girlanda M."/>
            <person name="Hayes R.D."/>
            <person name="Keri Z."/>
            <person name="LaButti K."/>
            <person name="Lipzen A."/>
            <person name="Lombard V."/>
            <person name="Magnuson J."/>
            <person name="Maillard F."/>
            <person name="Murat C."/>
            <person name="Nolan M."/>
            <person name="Ohm R.A."/>
            <person name="Pangilinan J."/>
            <person name="Pereira M.F."/>
            <person name="Perotto S."/>
            <person name="Peter M."/>
            <person name="Pfister S."/>
            <person name="Riley R."/>
            <person name="Sitrit Y."/>
            <person name="Stielow J.B."/>
            <person name="Szollosi G."/>
            <person name="Zifcakova L."/>
            <person name="Stursova M."/>
            <person name="Spatafora J.W."/>
            <person name="Tedersoo L."/>
            <person name="Vaario L.M."/>
            <person name="Yamada A."/>
            <person name="Yan M."/>
            <person name="Wang P."/>
            <person name="Xu J."/>
            <person name="Bruns T."/>
            <person name="Baldrian P."/>
            <person name="Vilgalys R."/>
            <person name="Dunand C."/>
            <person name="Henrissat B."/>
            <person name="Grigoriev I.V."/>
            <person name="Hibbett D."/>
            <person name="Nagy L.G."/>
            <person name="Martin F.M."/>
        </authorList>
    </citation>
    <scope>NUCLEOTIDE SEQUENCE</scope>
    <source>
        <strain evidence="1">Prilba</strain>
    </source>
</reference>
<keyword evidence="2" id="KW-1185">Reference proteome</keyword>
<dbReference type="AlphaFoldDB" id="A0A9P5JVK4"/>
<evidence type="ECO:0000313" key="2">
    <source>
        <dbReference type="Proteomes" id="UP000759537"/>
    </source>
</evidence>
<dbReference type="InterPro" id="IPR040521">
    <property type="entry name" value="KDZ"/>
</dbReference>
<organism evidence="1 2">
    <name type="scientific">Russula ochroleuca</name>
    <dbReference type="NCBI Taxonomy" id="152965"/>
    <lineage>
        <taxon>Eukaryota</taxon>
        <taxon>Fungi</taxon>
        <taxon>Dikarya</taxon>
        <taxon>Basidiomycota</taxon>
        <taxon>Agaricomycotina</taxon>
        <taxon>Agaricomycetes</taxon>
        <taxon>Russulales</taxon>
        <taxon>Russulaceae</taxon>
        <taxon>Russula</taxon>
    </lineage>
</organism>
<name>A0A9P5JVK4_9AGAM</name>
<reference evidence="1" key="1">
    <citation type="submission" date="2019-10" db="EMBL/GenBank/DDBJ databases">
        <authorList>
            <consortium name="DOE Joint Genome Institute"/>
            <person name="Kuo A."/>
            <person name="Miyauchi S."/>
            <person name="Kiss E."/>
            <person name="Drula E."/>
            <person name="Kohler A."/>
            <person name="Sanchez-Garcia M."/>
            <person name="Andreopoulos B."/>
            <person name="Barry K.W."/>
            <person name="Bonito G."/>
            <person name="Buee M."/>
            <person name="Carver A."/>
            <person name="Chen C."/>
            <person name="Cichocki N."/>
            <person name="Clum A."/>
            <person name="Culley D."/>
            <person name="Crous P.W."/>
            <person name="Fauchery L."/>
            <person name="Girlanda M."/>
            <person name="Hayes R."/>
            <person name="Keri Z."/>
            <person name="LaButti K."/>
            <person name="Lipzen A."/>
            <person name="Lombard V."/>
            <person name="Magnuson J."/>
            <person name="Maillard F."/>
            <person name="Morin E."/>
            <person name="Murat C."/>
            <person name="Nolan M."/>
            <person name="Ohm R."/>
            <person name="Pangilinan J."/>
            <person name="Pereira M."/>
            <person name="Perotto S."/>
            <person name="Peter M."/>
            <person name="Riley R."/>
            <person name="Sitrit Y."/>
            <person name="Stielow B."/>
            <person name="Szollosi G."/>
            <person name="Zifcakova L."/>
            <person name="Stursova M."/>
            <person name="Spatafora J.W."/>
            <person name="Tedersoo L."/>
            <person name="Vaario L.-M."/>
            <person name="Yamada A."/>
            <person name="Yan M."/>
            <person name="Wang P."/>
            <person name="Xu J."/>
            <person name="Bruns T."/>
            <person name="Baldrian P."/>
            <person name="Vilgalys R."/>
            <person name="Henrissat B."/>
            <person name="Grigoriev I.V."/>
            <person name="Hibbett D."/>
            <person name="Nagy L.G."/>
            <person name="Martin F.M."/>
        </authorList>
    </citation>
    <scope>NUCLEOTIDE SEQUENCE</scope>
    <source>
        <strain evidence="1">Prilba</strain>
    </source>
</reference>
<dbReference type="EMBL" id="WHVB01000068">
    <property type="protein sequence ID" value="KAF8463730.1"/>
    <property type="molecule type" value="Genomic_DNA"/>
</dbReference>
<comment type="caution">
    <text evidence="1">The sequence shown here is derived from an EMBL/GenBank/DDBJ whole genome shotgun (WGS) entry which is preliminary data.</text>
</comment>
<gene>
    <name evidence="1" type="ORF">DFH94DRAFT_640399</name>
</gene>
<dbReference type="Pfam" id="PF18758">
    <property type="entry name" value="KDZ"/>
    <property type="match status" value="1"/>
</dbReference>
<evidence type="ECO:0000313" key="1">
    <source>
        <dbReference type="EMBL" id="KAF8463730.1"/>
    </source>
</evidence>
<dbReference type="Proteomes" id="UP000759537">
    <property type="component" value="Unassembled WGS sequence"/>
</dbReference>